<dbReference type="FunFam" id="3.40.50.300:FF:000009">
    <property type="entry name" value="CTP synthase"/>
    <property type="match status" value="1"/>
</dbReference>
<evidence type="ECO:0000259" key="12">
    <source>
        <dbReference type="Pfam" id="PF00117"/>
    </source>
</evidence>
<dbReference type="STRING" id="1276258.SAPIS_v1c09670"/>
<keyword evidence="4 11" id="KW-0479">Metal-binding</keyword>
<feature type="binding site" evidence="11">
    <location>
        <position position="141"/>
    </location>
    <ligand>
        <name>Mg(2+)</name>
        <dbReference type="ChEBI" id="CHEBI:18420"/>
    </ligand>
</feature>
<proteinExistence type="inferred from homology"/>
<feature type="binding site" evidence="11">
    <location>
        <position position="71"/>
    </location>
    <ligand>
        <name>Mg(2+)</name>
        <dbReference type="ChEBI" id="CHEBI:18420"/>
    </ligand>
</feature>
<comment type="catalytic activity">
    <reaction evidence="10 11">
        <text>UTP + L-glutamine + ATP + H2O = CTP + L-glutamate + ADP + phosphate + 2 H(+)</text>
        <dbReference type="Rhea" id="RHEA:26426"/>
        <dbReference type="ChEBI" id="CHEBI:15377"/>
        <dbReference type="ChEBI" id="CHEBI:15378"/>
        <dbReference type="ChEBI" id="CHEBI:29985"/>
        <dbReference type="ChEBI" id="CHEBI:30616"/>
        <dbReference type="ChEBI" id="CHEBI:37563"/>
        <dbReference type="ChEBI" id="CHEBI:43474"/>
        <dbReference type="ChEBI" id="CHEBI:46398"/>
        <dbReference type="ChEBI" id="CHEBI:58359"/>
        <dbReference type="ChEBI" id="CHEBI:456216"/>
        <dbReference type="EC" id="6.3.4.2"/>
    </reaction>
</comment>
<evidence type="ECO:0000256" key="9">
    <source>
        <dbReference type="ARBA" id="ARBA00022975"/>
    </source>
</evidence>
<evidence type="ECO:0000259" key="13">
    <source>
        <dbReference type="Pfam" id="PF06418"/>
    </source>
</evidence>
<comment type="miscellaneous">
    <text evidence="11">CTPSs have evolved a hybrid strategy for distinguishing between UTP and CTP. The overlapping regions of the product feedback inhibitory and substrate sites recognize a common feature in both compounds, the triphosphate moiety. To differentiate isosteric substrate and product pyrimidine rings, an additional pocket far from the expected kinase/ligase catalytic site, specifically recognizes the cytosine and ribose portions of the product inhibitor.</text>
</comment>
<feature type="binding site" evidence="11">
    <location>
        <position position="224"/>
    </location>
    <ligand>
        <name>UTP</name>
        <dbReference type="ChEBI" id="CHEBI:46398"/>
    </ligand>
</feature>
<keyword evidence="3 11" id="KW-0436">Ligase</keyword>
<dbReference type="OrthoDB" id="9801107at2"/>
<dbReference type="eggNOG" id="COG0504">
    <property type="taxonomic scope" value="Bacteria"/>
</dbReference>
<dbReference type="KEGG" id="sapi:SAPIS_v1c09670"/>
<feature type="active site" evidence="11">
    <location>
        <position position="508"/>
    </location>
</feature>
<dbReference type="InterPro" id="IPR017926">
    <property type="entry name" value="GATASE"/>
</dbReference>
<keyword evidence="5 11" id="KW-0547">Nucleotide-binding</keyword>
<dbReference type="PROSITE" id="PS51273">
    <property type="entry name" value="GATASE_TYPE_1"/>
    <property type="match status" value="1"/>
</dbReference>
<dbReference type="GO" id="GO:0097268">
    <property type="term" value="C:cytoophidium"/>
    <property type="evidence" value="ECO:0007669"/>
    <property type="project" value="UniProtKB-ARBA"/>
</dbReference>
<feature type="binding site" evidence="11">
    <location>
        <position position="354"/>
    </location>
    <ligand>
        <name>L-glutamine</name>
        <dbReference type="ChEBI" id="CHEBI:58359"/>
    </ligand>
</feature>
<dbReference type="InterPro" id="IPR029062">
    <property type="entry name" value="Class_I_gatase-like"/>
</dbReference>
<evidence type="ECO:0000256" key="11">
    <source>
        <dbReference type="HAMAP-Rule" id="MF_01227"/>
    </source>
</evidence>
<dbReference type="InterPro" id="IPR017456">
    <property type="entry name" value="CTP_synthase_N"/>
</dbReference>
<dbReference type="PANTHER" id="PTHR11550">
    <property type="entry name" value="CTP SYNTHASE"/>
    <property type="match status" value="1"/>
</dbReference>
<dbReference type="Pfam" id="PF00117">
    <property type="entry name" value="GATase"/>
    <property type="match status" value="1"/>
</dbReference>
<dbReference type="FunFam" id="3.40.50.880:FF:000002">
    <property type="entry name" value="CTP synthase"/>
    <property type="match status" value="1"/>
</dbReference>
<feature type="region of interest" description="Amidoligase domain" evidence="11">
    <location>
        <begin position="1"/>
        <end position="267"/>
    </location>
</feature>
<evidence type="ECO:0000256" key="5">
    <source>
        <dbReference type="ARBA" id="ARBA00022741"/>
    </source>
</evidence>
<dbReference type="NCBIfam" id="NF003792">
    <property type="entry name" value="PRK05380.1"/>
    <property type="match status" value="1"/>
</dbReference>
<dbReference type="GO" id="GO:0003883">
    <property type="term" value="F:CTP synthase activity"/>
    <property type="evidence" value="ECO:0007669"/>
    <property type="project" value="UniProtKB-UniRule"/>
</dbReference>
<dbReference type="Proteomes" id="UP000018550">
    <property type="component" value="Chromosome"/>
</dbReference>
<feature type="domain" description="CTP synthase N-terminal" evidence="13">
    <location>
        <begin position="3"/>
        <end position="267"/>
    </location>
</feature>
<accession>V5RJD2</accession>
<feature type="binding site" evidence="11">
    <location>
        <position position="224"/>
    </location>
    <ligand>
        <name>CTP</name>
        <dbReference type="ChEBI" id="CHEBI:37563"/>
        <note>allosteric inhibitor</note>
    </ligand>
</feature>
<comment type="caution">
    <text evidence="11">Lacks conserved residue(s) required for the propagation of feature annotation.</text>
</comment>
<feature type="binding site" evidence="11">
    <location>
        <position position="461"/>
    </location>
    <ligand>
        <name>L-glutamine</name>
        <dbReference type="ChEBI" id="CHEBI:58359"/>
    </ligand>
</feature>
<comment type="activity regulation">
    <text evidence="11">Allosterically activated by GTP, when glutamine is the substrate; GTP has no effect on the reaction when ammonia is the substrate. The allosteric effector GTP functions by stabilizing the protein conformation that binds the tetrahedral intermediate(s) formed during glutamine hydrolysis. Inhibited by the product CTP, via allosteric rather than competitive inhibition.</text>
</comment>
<evidence type="ECO:0000256" key="7">
    <source>
        <dbReference type="ARBA" id="ARBA00022842"/>
    </source>
</evidence>
<keyword evidence="9 11" id="KW-0665">Pyrimidine biosynthesis</keyword>
<dbReference type="HOGENOM" id="CLU_011675_5_0_14"/>
<feature type="domain" description="Glutamine amidotransferase" evidence="12">
    <location>
        <begin position="302"/>
        <end position="525"/>
    </location>
</feature>
<keyword evidence="15" id="KW-1185">Reference proteome</keyword>
<dbReference type="SUPFAM" id="SSF52540">
    <property type="entry name" value="P-loop containing nucleoside triphosphate hydrolases"/>
    <property type="match status" value="1"/>
</dbReference>
<comment type="function">
    <text evidence="11">Catalyzes the ATP-dependent amination of UTP to CTP with either L-glutamine or ammonia as the source of nitrogen. Regulates intracellular CTP levels through interactions with the four ribonucleotide triphosphates.</text>
</comment>
<dbReference type="InterPro" id="IPR004468">
    <property type="entry name" value="CTP_synthase"/>
</dbReference>
<name>V5RJD2_SPIAP</name>
<evidence type="ECO:0000256" key="6">
    <source>
        <dbReference type="ARBA" id="ARBA00022840"/>
    </source>
</evidence>
<feature type="binding site" evidence="11">
    <location>
        <position position="13"/>
    </location>
    <ligand>
        <name>CTP</name>
        <dbReference type="ChEBI" id="CHEBI:37563"/>
        <note>allosteric inhibitor</note>
    </ligand>
</feature>
<dbReference type="GO" id="GO:0019856">
    <property type="term" value="P:pyrimidine nucleobase biosynthetic process"/>
    <property type="evidence" value="ECO:0007669"/>
    <property type="project" value="TreeGrafter"/>
</dbReference>
<dbReference type="GO" id="GO:0005829">
    <property type="term" value="C:cytosol"/>
    <property type="evidence" value="ECO:0007669"/>
    <property type="project" value="TreeGrafter"/>
</dbReference>
<sequence>MTKFIFITGGVVSGLGKGITGSSLGVLLKQSGIKVFMQKFDPYLNIDPGTMNPIEHGEVFVTNDGGETDLDLGHYERFIDENLRKSSSTSAGKIYSEALSKERLGEFGGKTVQVIPHITNLIKDKIYKAQLESNADVIISEIGGTVGDIESQPFIEAIRQIRMEQGHDKVMFIHVALLPFLKVSGEYKTKPIQHSVKEMLSLGIQPDVIVARTEGDIDQKLKDKISLFCNIPKENVIVCKDVESIYKVPLIIEQTNLHKIVAKQLNLKLSKTDLMGWLQFNENIASSKETLSVHIVGKYVELSDAYLSVMESLKIAGYDIKKKIKFVWVNARKLNKENVESFLSDAKGILVPGGFGESGVEGKILAVEYARTKNIPFLGICLGMQVACIEFARNVLNYNGANTTELDEYTPYPIIDIIEGKNREKIGGTLRLGVYKTKLVEGTLAKTLYSSDYALERHRHRFEFNNKFKSKFEEAGMVFSGIYQEENLVEVIEIPSNDFFIACQYHPEFTSRPNKPNPLFKGFVSAIDKESSKKTT</sequence>
<dbReference type="NCBIfam" id="TIGR00337">
    <property type="entry name" value="PyrG"/>
    <property type="match status" value="1"/>
</dbReference>
<feature type="binding site" evidence="11">
    <location>
        <begin position="14"/>
        <end position="19"/>
    </location>
    <ligand>
        <name>ATP</name>
        <dbReference type="ChEBI" id="CHEBI:30616"/>
    </ligand>
</feature>
<dbReference type="PATRIC" id="fig|1276258.3.peg.990"/>
<feature type="binding site" evidence="11">
    <location>
        <begin position="148"/>
        <end position="150"/>
    </location>
    <ligand>
        <name>CTP</name>
        <dbReference type="ChEBI" id="CHEBI:37563"/>
        <note>allosteric inhibitor</note>
    </ligand>
</feature>
<keyword evidence="7 11" id="KW-0460">Magnesium</keyword>
<dbReference type="EMBL" id="CP006682">
    <property type="protein sequence ID" value="AHB36812.1"/>
    <property type="molecule type" value="Genomic_DNA"/>
</dbReference>
<feature type="binding site" evidence="11">
    <location>
        <position position="405"/>
    </location>
    <ligand>
        <name>L-glutamine</name>
        <dbReference type="ChEBI" id="CHEBI:58359"/>
    </ligand>
</feature>
<keyword evidence="8 11" id="KW-0315">Glutamine amidotransferase</keyword>
<dbReference type="SUPFAM" id="SSF52317">
    <property type="entry name" value="Class I glutamine amidotransferase-like"/>
    <property type="match status" value="1"/>
</dbReference>
<evidence type="ECO:0000256" key="8">
    <source>
        <dbReference type="ARBA" id="ARBA00022962"/>
    </source>
</evidence>
<feature type="binding site" evidence="11">
    <location>
        <begin position="188"/>
        <end position="193"/>
    </location>
    <ligand>
        <name>CTP</name>
        <dbReference type="ChEBI" id="CHEBI:37563"/>
        <note>allosteric inhibitor</note>
    </ligand>
</feature>
<dbReference type="InterPro" id="IPR027417">
    <property type="entry name" value="P-loop_NTPase"/>
</dbReference>
<feature type="active site" evidence="11">
    <location>
        <position position="506"/>
    </location>
</feature>
<dbReference type="GO" id="GO:0004359">
    <property type="term" value="F:glutaminase activity"/>
    <property type="evidence" value="ECO:0007669"/>
    <property type="project" value="RHEA"/>
</dbReference>
<evidence type="ECO:0000256" key="2">
    <source>
        <dbReference type="ARBA" id="ARBA00007533"/>
    </source>
</evidence>
<dbReference type="GO" id="GO:0005524">
    <property type="term" value="F:ATP binding"/>
    <property type="evidence" value="ECO:0007669"/>
    <property type="project" value="UniProtKB-KW"/>
</dbReference>
<comment type="pathway">
    <text evidence="1 11">Pyrimidine metabolism; CTP biosynthesis via de novo pathway; CTP from UDP: step 2/2.</text>
</comment>
<dbReference type="EC" id="6.3.4.2" evidence="11"/>
<feature type="binding site" evidence="11">
    <location>
        <begin position="240"/>
        <end position="242"/>
    </location>
    <ligand>
        <name>ATP</name>
        <dbReference type="ChEBI" id="CHEBI:30616"/>
    </ligand>
</feature>
<dbReference type="HAMAP" id="MF_01227">
    <property type="entry name" value="PyrG"/>
    <property type="match status" value="1"/>
</dbReference>
<dbReference type="PANTHER" id="PTHR11550:SF0">
    <property type="entry name" value="CTP SYNTHASE-RELATED"/>
    <property type="match status" value="1"/>
</dbReference>
<dbReference type="Gene3D" id="3.40.50.300">
    <property type="entry name" value="P-loop containing nucleotide triphosphate hydrolases"/>
    <property type="match status" value="1"/>
</dbReference>
<organism evidence="14 15">
    <name type="scientific">Spiroplasma apis B31</name>
    <dbReference type="NCBI Taxonomy" id="1276258"/>
    <lineage>
        <taxon>Bacteria</taxon>
        <taxon>Bacillati</taxon>
        <taxon>Mycoplasmatota</taxon>
        <taxon>Mollicutes</taxon>
        <taxon>Entomoplasmatales</taxon>
        <taxon>Spiroplasmataceae</taxon>
        <taxon>Spiroplasma</taxon>
    </lineage>
</organism>
<dbReference type="InterPro" id="IPR033828">
    <property type="entry name" value="GATase1_CTP_Synthase"/>
</dbReference>
<dbReference type="Pfam" id="PF06418">
    <property type="entry name" value="CTP_synth_N"/>
    <property type="match status" value="1"/>
</dbReference>
<evidence type="ECO:0000256" key="10">
    <source>
        <dbReference type="ARBA" id="ARBA00047781"/>
    </source>
</evidence>
<evidence type="ECO:0000313" key="15">
    <source>
        <dbReference type="Proteomes" id="UP000018550"/>
    </source>
</evidence>
<dbReference type="GO" id="GO:0046872">
    <property type="term" value="F:metal ion binding"/>
    <property type="evidence" value="ECO:0007669"/>
    <property type="project" value="UniProtKB-KW"/>
</dbReference>
<comment type="catalytic activity">
    <reaction evidence="11">
        <text>L-glutamine + H2O = L-glutamate + NH4(+)</text>
        <dbReference type="Rhea" id="RHEA:15889"/>
        <dbReference type="ChEBI" id="CHEBI:15377"/>
        <dbReference type="ChEBI" id="CHEBI:28938"/>
        <dbReference type="ChEBI" id="CHEBI:29985"/>
        <dbReference type="ChEBI" id="CHEBI:58359"/>
    </reaction>
</comment>
<evidence type="ECO:0000256" key="3">
    <source>
        <dbReference type="ARBA" id="ARBA00022598"/>
    </source>
</evidence>
<comment type="similarity">
    <text evidence="2 11">Belongs to the CTP synthase family.</text>
</comment>
<feature type="active site" description="Nucleophile; for glutamine hydrolysis" evidence="11">
    <location>
        <position position="381"/>
    </location>
</feature>
<gene>
    <name evidence="11 14" type="primary">pyrG</name>
    <name evidence="14" type="ORF">SAPIS_v1c09670</name>
</gene>
<evidence type="ECO:0000256" key="1">
    <source>
        <dbReference type="ARBA" id="ARBA00005171"/>
    </source>
</evidence>
<dbReference type="AlphaFoldDB" id="V5RJD2"/>
<evidence type="ECO:0000256" key="4">
    <source>
        <dbReference type="ARBA" id="ARBA00022723"/>
    </source>
</evidence>
<dbReference type="Gene3D" id="3.40.50.880">
    <property type="match status" value="1"/>
</dbReference>
<reference evidence="14 15" key="1">
    <citation type="journal article" date="2014" name="Genome Announc.">
        <title>Complete Genome Sequence of Spiroplasma apis B31T (ATCC 33834), a Bacterium Associated with May Disease of Honeybees (Apis mellifera).</title>
        <authorList>
            <person name="Ku C."/>
            <person name="Lo W.S."/>
            <person name="Chen L.L."/>
            <person name="Kuo C.H."/>
        </authorList>
    </citation>
    <scope>NUCLEOTIDE SEQUENCE [LARGE SCALE GENOMIC DNA]</scope>
    <source>
        <strain evidence="14">B31</strain>
    </source>
</reference>
<dbReference type="RefSeq" id="WP_023790262.1">
    <property type="nucleotide sequence ID" value="NC_022998.1"/>
</dbReference>
<dbReference type="UniPathway" id="UPA00159">
    <property type="reaction ID" value="UER00277"/>
</dbReference>
<feature type="binding site" evidence="11">
    <location>
        <begin position="382"/>
        <end position="385"/>
    </location>
    <ligand>
        <name>L-glutamine</name>
        <dbReference type="ChEBI" id="CHEBI:58359"/>
    </ligand>
</feature>
<protein>
    <recommendedName>
        <fullName evidence="11">CTP synthase</fullName>
        <ecNumber evidence="11">6.3.4.2</ecNumber>
    </recommendedName>
    <alternativeName>
        <fullName evidence="11">Cytidine 5'-triphosphate synthase</fullName>
    </alternativeName>
    <alternativeName>
        <fullName evidence="11">Cytidine triphosphate synthetase</fullName>
        <shortName evidence="11">CTP synthetase</shortName>
        <shortName evidence="11">CTPS</shortName>
    </alternativeName>
    <alternativeName>
        <fullName evidence="11">UTP--ammonia ligase</fullName>
    </alternativeName>
</protein>
<dbReference type="CDD" id="cd03113">
    <property type="entry name" value="CTPS_N"/>
    <property type="match status" value="1"/>
</dbReference>
<comment type="subunit">
    <text evidence="11">Homotetramer.</text>
</comment>
<evidence type="ECO:0000313" key="14">
    <source>
        <dbReference type="EMBL" id="AHB36812.1"/>
    </source>
</evidence>
<dbReference type="CDD" id="cd01746">
    <property type="entry name" value="GATase1_CTP_Synthase"/>
    <property type="match status" value="1"/>
</dbReference>
<feature type="binding site" evidence="11">
    <location>
        <begin position="188"/>
        <end position="193"/>
    </location>
    <ligand>
        <name>UTP</name>
        <dbReference type="ChEBI" id="CHEBI:46398"/>
    </ligand>
</feature>
<dbReference type="GO" id="GO:0042802">
    <property type="term" value="F:identical protein binding"/>
    <property type="evidence" value="ECO:0007669"/>
    <property type="project" value="TreeGrafter"/>
</dbReference>
<dbReference type="GO" id="GO:0044210">
    <property type="term" value="P:'de novo' CTP biosynthetic process"/>
    <property type="evidence" value="ECO:0007669"/>
    <property type="project" value="UniProtKB-UniRule"/>
</dbReference>
<comment type="catalytic activity">
    <reaction evidence="11">
        <text>UTP + NH4(+) + ATP = CTP + ADP + phosphate + 2 H(+)</text>
        <dbReference type="Rhea" id="RHEA:16597"/>
        <dbReference type="ChEBI" id="CHEBI:15378"/>
        <dbReference type="ChEBI" id="CHEBI:28938"/>
        <dbReference type="ChEBI" id="CHEBI:30616"/>
        <dbReference type="ChEBI" id="CHEBI:37563"/>
        <dbReference type="ChEBI" id="CHEBI:43474"/>
        <dbReference type="ChEBI" id="CHEBI:46398"/>
        <dbReference type="ChEBI" id="CHEBI:456216"/>
    </reaction>
</comment>
<keyword evidence="6 11" id="KW-0067">ATP-binding</keyword>
<feature type="binding site" evidence="11">
    <location>
        <position position="71"/>
    </location>
    <ligand>
        <name>ATP</name>
        <dbReference type="ChEBI" id="CHEBI:30616"/>
    </ligand>
</feature>
<feature type="binding site" evidence="11">
    <location>
        <position position="13"/>
    </location>
    <ligand>
        <name>UTP</name>
        <dbReference type="ChEBI" id="CHEBI:46398"/>
    </ligand>
</feature>